<dbReference type="AlphaFoldDB" id="A0A075R382"/>
<name>A0A075R382_BRELA</name>
<dbReference type="eggNOG" id="ENOG5032UNQ">
    <property type="taxonomic scope" value="Bacteria"/>
</dbReference>
<dbReference type="InterPro" id="IPR013372">
    <property type="entry name" value="Eut_put"/>
</dbReference>
<sequence>MNIEALVEAVTNEVYKKLQGMKLLQEQPIKRQKAIIMDNQAHPEIEAQIESRYDFQYYDEQTRDCDLVIIPTICIQLLGNLANGISAGSRERFILTMLLKGKKVVALENSMVYKKYKQTANPVLFKQYEAFEEKIKSFGIQMVQVSDLLKMDDKEHSQKVVSAKQEIEIEREEVIQEVLSKKLITESDLKKFHLRRVNQIIVNKNSIITPLAKDYIKMQQIQVRRK</sequence>
<evidence type="ECO:0000313" key="1">
    <source>
        <dbReference type="EMBL" id="AIG26992.1"/>
    </source>
</evidence>
<dbReference type="KEGG" id="blr:BRLA_c026730"/>
<evidence type="ECO:0000313" key="2">
    <source>
        <dbReference type="Proteomes" id="UP000005850"/>
    </source>
</evidence>
<keyword evidence="2" id="KW-1185">Reference proteome</keyword>
<organism evidence="1 2">
    <name type="scientific">Brevibacillus laterosporus LMG 15441</name>
    <dbReference type="NCBI Taxonomy" id="1042163"/>
    <lineage>
        <taxon>Bacteria</taxon>
        <taxon>Bacillati</taxon>
        <taxon>Bacillota</taxon>
        <taxon>Bacilli</taxon>
        <taxon>Bacillales</taxon>
        <taxon>Paenibacillaceae</taxon>
        <taxon>Brevibacillus</taxon>
    </lineage>
</organism>
<dbReference type="RefSeq" id="WP_003336183.1">
    <property type="nucleotide sequence ID" value="NZ_CP007806.1"/>
</dbReference>
<reference evidence="1 2" key="1">
    <citation type="journal article" date="2011" name="J. Bacteriol.">
        <title>Genome sequence of Brevibacillus laterosporus LMG 15441, a pathogen of invertebrates.</title>
        <authorList>
            <person name="Djukic M."/>
            <person name="Poehlein A."/>
            <person name="Thurmer A."/>
            <person name="Daniel R."/>
        </authorList>
    </citation>
    <scope>NUCLEOTIDE SEQUENCE [LARGE SCALE GENOMIC DNA]</scope>
    <source>
        <strain evidence="1 2">LMG 15441</strain>
    </source>
</reference>
<dbReference type="HOGENOM" id="CLU_089888_0_0_9"/>
<proteinExistence type="predicted"/>
<dbReference type="STRING" id="1042163.BRLA_c026730"/>
<dbReference type="EMBL" id="CP007806">
    <property type="protein sequence ID" value="AIG26992.1"/>
    <property type="molecule type" value="Genomic_DNA"/>
</dbReference>
<accession>A0A075R382</accession>
<protein>
    <submittedName>
        <fullName evidence="1">Ethanolamine utilization protein</fullName>
    </submittedName>
</protein>
<dbReference type="Proteomes" id="UP000005850">
    <property type="component" value="Chromosome"/>
</dbReference>
<gene>
    <name evidence="1" type="ORF">BRLA_c026730</name>
</gene>
<dbReference type="PIRSF" id="PIRSF034981">
    <property type="entry name" value="Eut_put"/>
    <property type="match status" value="1"/>
</dbReference>